<dbReference type="Pfam" id="PF02120">
    <property type="entry name" value="Flg_hook"/>
    <property type="match status" value="1"/>
</dbReference>
<feature type="region of interest" description="Disordered" evidence="1">
    <location>
        <begin position="455"/>
        <end position="475"/>
    </location>
</feature>
<dbReference type="CDD" id="cd17470">
    <property type="entry name" value="T3SS_Flik_C"/>
    <property type="match status" value="1"/>
</dbReference>
<dbReference type="Proteomes" id="UP000031258">
    <property type="component" value="Unassembled WGS sequence"/>
</dbReference>
<dbReference type="InterPro" id="IPR038610">
    <property type="entry name" value="FliK-like_C_sf"/>
</dbReference>
<evidence type="ECO:0000313" key="3">
    <source>
        <dbReference type="EMBL" id="KIE05944.1"/>
    </source>
</evidence>
<gene>
    <name evidence="3" type="ORF">NF27_CG01240</name>
</gene>
<proteinExistence type="predicted"/>
<sequence>MMDSLIVGNLPVNIAANEQSVITHSLLNGMVGGNIDPKLGNFEQLLNGLSSFLPSEDIINLEIKPDANQQNYNFYSSLTLLNEKQDIAASKPSMPSLINHSFSHPEFNLAQNITLQSNPTFDIEKNFNFDGFIGQPREFITLVNLENTVKQLPSNNQIDKQNPEVLLTPNGEKENNTDLNINSKLTNEYSEIQIIPNEMSNIPFKESLPFDKKSFIADKEEYTFFEEIDSLPYPSNLIYEENSYYINTQKLPIQETSTPIIFTKEKPNVDLTNFKEKEPKLNIKKDDNQGKLNSENLEPHAEIQPLKDSRLNPQVQTNLSTGSLNEFDKELTVEADSSENNYQNPIYEITPKAGKYSVKPLEELKTNNLPNYSHIAEQVSMRINKAITSGETRIQVELSPQELGKIEISLQVDAMGNKKIEILSEKFTTFDILQSSVKELESSLSALTGGNEGTSLNFGLRDHQQHQQHRGHQDSSFKFEQENLNSLESQESEFLISTEHEEDNINILA</sequence>
<accession>A0A0C1QK71</accession>
<dbReference type="InterPro" id="IPR021136">
    <property type="entry name" value="Flagellar_hook_control-like_C"/>
</dbReference>
<evidence type="ECO:0000259" key="2">
    <source>
        <dbReference type="Pfam" id="PF02120"/>
    </source>
</evidence>
<comment type="caution">
    <text evidence="3">The sequence shown here is derived from an EMBL/GenBank/DDBJ whole genome shotgun (WGS) entry which is preliminary data.</text>
</comment>
<organism evidence="3 4">
    <name type="scientific">Candidatus Jidaibacter acanthamoebae</name>
    <dbReference type="NCBI Taxonomy" id="86105"/>
    <lineage>
        <taxon>Bacteria</taxon>
        <taxon>Pseudomonadati</taxon>
        <taxon>Pseudomonadota</taxon>
        <taxon>Alphaproteobacteria</taxon>
        <taxon>Rickettsiales</taxon>
        <taxon>Candidatus Midichloriaceae</taxon>
        <taxon>Candidatus Jidaibacter</taxon>
    </lineage>
</organism>
<feature type="compositionally biased region" description="Basic and acidic residues" evidence="1">
    <location>
        <begin position="460"/>
        <end position="475"/>
    </location>
</feature>
<feature type="domain" description="Flagellar hook-length control protein-like C-terminal" evidence="2">
    <location>
        <begin position="382"/>
        <end position="447"/>
    </location>
</feature>
<dbReference type="EMBL" id="JSWE01000058">
    <property type="protein sequence ID" value="KIE05944.1"/>
    <property type="molecule type" value="Genomic_DNA"/>
</dbReference>
<name>A0A0C1QK71_9RICK</name>
<dbReference type="STRING" id="86105.NF27_CG01240"/>
<dbReference type="Gene3D" id="3.30.750.140">
    <property type="match status" value="1"/>
</dbReference>
<evidence type="ECO:0000256" key="1">
    <source>
        <dbReference type="SAM" id="MobiDB-lite"/>
    </source>
</evidence>
<dbReference type="AlphaFoldDB" id="A0A0C1QK71"/>
<keyword evidence="4" id="KW-1185">Reference proteome</keyword>
<evidence type="ECO:0000313" key="4">
    <source>
        <dbReference type="Proteomes" id="UP000031258"/>
    </source>
</evidence>
<reference evidence="3 4" key="1">
    <citation type="submission" date="2014-11" db="EMBL/GenBank/DDBJ databases">
        <title>A Rickettsiales Symbiont of Amoebae With Ancient Features.</title>
        <authorList>
            <person name="Schulz F."/>
            <person name="Martijn J."/>
            <person name="Wascher F."/>
            <person name="Kostanjsek R."/>
            <person name="Ettema T.J."/>
            <person name="Horn M."/>
        </authorList>
    </citation>
    <scope>NUCLEOTIDE SEQUENCE [LARGE SCALE GENOMIC DNA]</scope>
    <source>
        <strain evidence="3 4">UWC36</strain>
    </source>
</reference>
<protein>
    <recommendedName>
        <fullName evidence="2">Flagellar hook-length control protein-like C-terminal domain-containing protein</fullName>
    </recommendedName>
</protein>